<evidence type="ECO:0000256" key="1">
    <source>
        <dbReference type="ARBA" id="ARBA00005184"/>
    </source>
</evidence>
<keyword evidence="3" id="KW-0063">Aspartyl esterase</keyword>
<proteinExistence type="predicted"/>
<dbReference type="GO" id="GO:0042545">
    <property type="term" value="P:cell wall modification"/>
    <property type="evidence" value="ECO:0007669"/>
    <property type="project" value="InterPro"/>
</dbReference>
<protein>
    <recommendedName>
        <fullName evidence="4">Pectinesterase catalytic domain-containing protein</fullName>
    </recommendedName>
</protein>
<evidence type="ECO:0000313" key="6">
    <source>
        <dbReference type="Proteomes" id="UP000828251"/>
    </source>
</evidence>
<evidence type="ECO:0000256" key="2">
    <source>
        <dbReference type="ARBA" id="ARBA00022801"/>
    </source>
</evidence>
<keyword evidence="6" id="KW-1185">Reference proteome</keyword>
<dbReference type="InterPro" id="IPR011050">
    <property type="entry name" value="Pectin_lyase_fold/virulence"/>
</dbReference>
<dbReference type="Gene3D" id="2.160.20.10">
    <property type="entry name" value="Single-stranded right-handed beta-helix, Pectin lyase-like"/>
    <property type="match status" value="1"/>
</dbReference>
<gene>
    <name evidence="5" type="ORF">J1N35_034067</name>
</gene>
<reference evidence="5 6" key="1">
    <citation type="journal article" date="2021" name="Plant Biotechnol. J.">
        <title>Multi-omics assisted identification of the key and species-specific regulatory components of drought-tolerant mechanisms in Gossypium stocksii.</title>
        <authorList>
            <person name="Yu D."/>
            <person name="Ke L."/>
            <person name="Zhang D."/>
            <person name="Wu Y."/>
            <person name="Sun Y."/>
            <person name="Mei J."/>
            <person name="Sun J."/>
            <person name="Sun Y."/>
        </authorList>
    </citation>
    <scope>NUCLEOTIDE SEQUENCE [LARGE SCALE GENOMIC DNA]</scope>
    <source>
        <strain evidence="6">cv. E1</strain>
        <tissue evidence="5">Leaf</tissue>
    </source>
</reference>
<dbReference type="Pfam" id="PF01095">
    <property type="entry name" value="Pectinesterase"/>
    <property type="match status" value="1"/>
</dbReference>
<evidence type="ECO:0000259" key="4">
    <source>
        <dbReference type="Pfam" id="PF01095"/>
    </source>
</evidence>
<name>A0A9D3ZQ31_9ROSI</name>
<keyword evidence="2" id="KW-0378">Hydrolase</keyword>
<evidence type="ECO:0000256" key="3">
    <source>
        <dbReference type="ARBA" id="ARBA00023085"/>
    </source>
</evidence>
<dbReference type="SUPFAM" id="SSF51126">
    <property type="entry name" value="Pectin lyase-like"/>
    <property type="match status" value="1"/>
</dbReference>
<feature type="domain" description="Pectinesterase catalytic" evidence="4">
    <location>
        <begin position="1"/>
        <end position="69"/>
    </location>
</feature>
<dbReference type="EMBL" id="JAIQCV010000010">
    <property type="protein sequence ID" value="KAH1056002.1"/>
    <property type="molecule type" value="Genomic_DNA"/>
</dbReference>
<dbReference type="InterPro" id="IPR000070">
    <property type="entry name" value="Pectinesterase_cat"/>
</dbReference>
<comment type="pathway">
    <text evidence="1">Glycan metabolism; pectin degradation; 2-dehydro-3-deoxy-D-gluconate from pectin: step 1/5.</text>
</comment>
<dbReference type="InterPro" id="IPR012334">
    <property type="entry name" value="Pectin_lyas_fold"/>
</dbReference>
<accession>A0A9D3ZQ31</accession>
<dbReference type="PANTHER" id="PTHR31707">
    <property type="entry name" value="PECTINESTERASE"/>
    <property type="match status" value="1"/>
</dbReference>
<comment type="caution">
    <text evidence="5">The sequence shown here is derived from an EMBL/GenBank/DDBJ whole genome shotgun (WGS) entry which is preliminary data.</text>
</comment>
<dbReference type="Proteomes" id="UP000828251">
    <property type="component" value="Unassembled WGS sequence"/>
</dbReference>
<dbReference type="GO" id="GO:0030599">
    <property type="term" value="F:pectinesterase activity"/>
    <property type="evidence" value="ECO:0007669"/>
    <property type="project" value="InterPro"/>
</dbReference>
<evidence type="ECO:0000313" key="5">
    <source>
        <dbReference type="EMBL" id="KAH1056002.1"/>
    </source>
</evidence>
<dbReference type="AlphaFoldDB" id="A0A9D3ZQ31"/>
<sequence>MEFTLGNFINPKRWMHFERLDKVNFGETLCYVEYNNCGPGANLKTGVNWKGYHKINRMAVVKFTVQSLLLRKENQLPLTSIPFSTAIRYRRTYYLINEIGKISYKRSLNK</sequence>
<organism evidence="5 6">
    <name type="scientific">Gossypium stocksii</name>
    <dbReference type="NCBI Taxonomy" id="47602"/>
    <lineage>
        <taxon>Eukaryota</taxon>
        <taxon>Viridiplantae</taxon>
        <taxon>Streptophyta</taxon>
        <taxon>Embryophyta</taxon>
        <taxon>Tracheophyta</taxon>
        <taxon>Spermatophyta</taxon>
        <taxon>Magnoliopsida</taxon>
        <taxon>eudicotyledons</taxon>
        <taxon>Gunneridae</taxon>
        <taxon>Pentapetalae</taxon>
        <taxon>rosids</taxon>
        <taxon>malvids</taxon>
        <taxon>Malvales</taxon>
        <taxon>Malvaceae</taxon>
        <taxon>Malvoideae</taxon>
        <taxon>Gossypium</taxon>
    </lineage>
</organism>